<evidence type="ECO:0000313" key="12">
    <source>
        <dbReference type="Proteomes" id="UP001596494"/>
    </source>
</evidence>
<keyword evidence="7" id="KW-0304">Gas vesicle</keyword>
<dbReference type="InterPro" id="IPR013462">
    <property type="entry name" value="Gas-vesicle_GvpN"/>
</dbReference>
<comment type="catalytic activity">
    <reaction evidence="9">
        <text>ATP + H2O = ADP + phosphate + H(+)</text>
        <dbReference type="Rhea" id="RHEA:13065"/>
        <dbReference type="ChEBI" id="CHEBI:15377"/>
        <dbReference type="ChEBI" id="CHEBI:15378"/>
        <dbReference type="ChEBI" id="CHEBI:30616"/>
        <dbReference type="ChEBI" id="CHEBI:43474"/>
        <dbReference type="ChEBI" id="CHEBI:456216"/>
    </reaction>
</comment>
<reference evidence="12" key="1">
    <citation type="journal article" date="2019" name="Int. J. Syst. Evol. Microbiol.">
        <title>The Global Catalogue of Microorganisms (GCM) 10K type strain sequencing project: providing services to taxonomists for standard genome sequencing and annotation.</title>
        <authorList>
            <consortium name="The Broad Institute Genomics Platform"/>
            <consortium name="The Broad Institute Genome Sequencing Center for Infectious Disease"/>
            <person name="Wu L."/>
            <person name="Ma J."/>
        </authorList>
    </citation>
    <scope>NUCLEOTIDE SEQUENCE [LARGE SCALE GENOMIC DNA]</scope>
    <source>
        <strain evidence="12">CCUG 73951</strain>
    </source>
</reference>
<evidence type="ECO:0000256" key="7">
    <source>
        <dbReference type="ARBA" id="ARBA00022987"/>
    </source>
</evidence>
<evidence type="ECO:0000256" key="4">
    <source>
        <dbReference type="ARBA" id="ARBA00022741"/>
    </source>
</evidence>
<keyword evidence="5" id="KW-0378">Hydrolase</keyword>
<accession>A0ABW2K1B1</accession>
<dbReference type="SUPFAM" id="SSF52540">
    <property type="entry name" value="P-loop containing nucleoside triphosphate hydrolases"/>
    <property type="match status" value="1"/>
</dbReference>
<keyword evidence="4" id="KW-0547">Nucleotide-binding</keyword>
<organism evidence="11 12">
    <name type="scientific">Halobacillus campisalis</name>
    <dbReference type="NCBI Taxonomy" id="435909"/>
    <lineage>
        <taxon>Bacteria</taxon>
        <taxon>Bacillati</taxon>
        <taxon>Bacillota</taxon>
        <taxon>Bacilli</taxon>
        <taxon>Bacillales</taxon>
        <taxon>Bacillaceae</taxon>
        <taxon>Halobacillus</taxon>
    </lineage>
</organism>
<proteinExistence type="inferred from homology"/>
<evidence type="ECO:0000256" key="5">
    <source>
        <dbReference type="ARBA" id="ARBA00022801"/>
    </source>
</evidence>
<dbReference type="Gene3D" id="3.40.50.300">
    <property type="entry name" value="P-loop containing nucleotide triphosphate hydrolases"/>
    <property type="match status" value="1"/>
</dbReference>
<evidence type="ECO:0000256" key="2">
    <source>
        <dbReference type="ARBA" id="ARBA00009417"/>
    </source>
</evidence>
<evidence type="ECO:0000313" key="11">
    <source>
        <dbReference type="EMBL" id="MFC7319915.1"/>
    </source>
</evidence>
<keyword evidence="6" id="KW-0067">ATP-binding</keyword>
<protein>
    <submittedName>
        <fullName evidence="11">Gas vesicle protein GvpN</fullName>
    </submittedName>
</protein>
<sequence>MTILKDSTSNQTQQDVYNDPYFKSLIQRSLRYLKTGYPVHFTGPSGIGKTTLALHIAKQRQRPVLLINGNKELSNEDLIGAYTGYRRKKLNDNFVRTVHKIEENISEEWVQGRLYEAVKEGYTVVYDEFTRSQPETNNLFLSILEEKILPLYGTKRTASHIDVHPNFSVIFTSNPAEYAGVYQSQDALLDRMVTLPVEYMDEEAEVAIVMKKTKLRKYKAEAIVQFVNRVRNLCDNDIASLSLRSSLMIAQVVEKYDIKVDGNDEEFQDLCMDITLFPLRSCSDESESIDDLRDKILAECREV</sequence>
<dbReference type="Proteomes" id="UP001596494">
    <property type="component" value="Unassembled WGS sequence"/>
</dbReference>
<dbReference type="InterPro" id="IPR027417">
    <property type="entry name" value="P-loop_NTPase"/>
</dbReference>
<dbReference type="PANTHER" id="PTHR42759:SF1">
    <property type="entry name" value="MAGNESIUM-CHELATASE SUBUNIT CHLD"/>
    <property type="match status" value="1"/>
</dbReference>
<evidence type="ECO:0000256" key="6">
    <source>
        <dbReference type="ARBA" id="ARBA00022840"/>
    </source>
</evidence>
<evidence type="ECO:0000259" key="10">
    <source>
        <dbReference type="SMART" id="SM00382"/>
    </source>
</evidence>
<gene>
    <name evidence="11" type="primary">gvpN</name>
    <name evidence="11" type="ORF">ACFQMN_03315</name>
</gene>
<dbReference type="SMART" id="SM00382">
    <property type="entry name" value="AAA"/>
    <property type="match status" value="1"/>
</dbReference>
<keyword evidence="12" id="KW-1185">Reference proteome</keyword>
<dbReference type="CDD" id="cd00009">
    <property type="entry name" value="AAA"/>
    <property type="match status" value="1"/>
</dbReference>
<keyword evidence="3" id="KW-0963">Cytoplasm</keyword>
<comment type="caution">
    <text evidence="11">The sequence shown here is derived from an EMBL/GenBank/DDBJ whole genome shotgun (WGS) entry which is preliminary data.</text>
</comment>
<dbReference type="InterPro" id="IPR011704">
    <property type="entry name" value="ATPase_dyneun-rel_AAA"/>
</dbReference>
<evidence type="ECO:0000256" key="9">
    <source>
        <dbReference type="ARBA" id="ARBA00049360"/>
    </source>
</evidence>
<dbReference type="NCBIfam" id="TIGR02640">
    <property type="entry name" value="gas_vesic_GvpN"/>
    <property type="match status" value="1"/>
</dbReference>
<evidence type="ECO:0000256" key="1">
    <source>
        <dbReference type="ARBA" id="ARBA00004496"/>
    </source>
</evidence>
<comment type="subcellular location">
    <subcellularLocation>
        <location evidence="1">Cytoplasm</location>
    </subcellularLocation>
    <subcellularLocation>
        <location evidence="8">Gas vesicle</location>
    </subcellularLocation>
</comment>
<dbReference type="EMBL" id="JBHTBY010000001">
    <property type="protein sequence ID" value="MFC7319915.1"/>
    <property type="molecule type" value="Genomic_DNA"/>
</dbReference>
<feature type="domain" description="AAA+ ATPase" evidence="10">
    <location>
        <begin position="35"/>
        <end position="203"/>
    </location>
</feature>
<dbReference type="InterPro" id="IPR050764">
    <property type="entry name" value="CbbQ/NirQ/NorQ/GpvN"/>
</dbReference>
<evidence type="ECO:0000256" key="3">
    <source>
        <dbReference type="ARBA" id="ARBA00022490"/>
    </source>
</evidence>
<dbReference type="Pfam" id="PF07728">
    <property type="entry name" value="AAA_5"/>
    <property type="match status" value="1"/>
</dbReference>
<dbReference type="InterPro" id="IPR003593">
    <property type="entry name" value="AAA+_ATPase"/>
</dbReference>
<comment type="similarity">
    <text evidence="2">Belongs to the CbbQ/NirQ/NorQ/GpvN family.</text>
</comment>
<name>A0ABW2K1B1_9BACI</name>
<dbReference type="RefSeq" id="WP_289215672.1">
    <property type="nucleotide sequence ID" value="NZ_JAPVRC010000003.1"/>
</dbReference>
<evidence type="ECO:0000256" key="8">
    <source>
        <dbReference type="ARBA" id="ARBA00035108"/>
    </source>
</evidence>
<dbReference type="PANTHER" id="PTHR42759">
    <property type="entry name" value="MOXR FAMILY PROTEIN"/>
    <property type="match status" value="1"/>
</dbReference>